<gene>
    <name evidence="1" type="ORF">Taro_015781</name>
</gene>
<name>A0A843UQX7_COLES</name>
<sequence length="130" mass="13681">DALPGCPHLSPLSASGLLPTIWHSSGGGVELLSASSPRPAQASPSFLAQQRASGGAPLRVRRLVPPSWQRHYGRAPPRHLLPSRGTAAASSSFLLSYSSLPPIVLAAAHLPRTPEGSNIVFLRAQATYLY</sequence>
<dbReference type="AlphaFoldDB" id="A0A843UQX7"/>
<feature type="non-terminal residue" evidence="1">
    <location>
        <position position="1"/>
    </location>
</feature>
<feature type="non-terminal residue" evidence="1">
    <location>
        <position position="130"/>
    </location>
</feature>
<accession>A0A843UQX7</accession>
<keyword evidence="2" id="KW-1185">Reference proteome</keyword>
<protein>
    <submittedName>
        <fullName evidence="1">Uncharacterized protein</fullName>
    </submittedName>
</protein>
<evidence type="ECO:0000313" key="1">
    <source>
        <dbReference type="EMBL" id="MQL83293.1"/>
    </source>
</evidence>
<proteinExistence type="predicted"/>
<reference evidence="1" key="1">
    <citation type="submission" date="2017-07" db="EMBL/GenBank/DDBJ databases">
        <title>Taro Niue Genome Assembly and Annotation.</title>
        <authorList>
            <person name="Atibalentja N."/>
            <person name="Keating K."/>
            <person name="Fields C.J."/>
        </authorList>
    </citation>
    <scope>NUCLEOTIDE SEQUENCE</scope>
    <source>
        <strain evidence="1">Niue_2</strain>
        <tissue evidence="1">Leaf</tissue>
    </source>
</reference>
<evidence type="ECO:0000313" key="2">
    <source>
        <dbReference type="Proteomes" id="UP000652761"/>
    </source>
</evidence>
<dbReference type="Proteomes" id="UP000652761">
    <property type="component" value="Unassembled WGS sequence"/>
</dbReference>
<dbReference type="EMBL" id="NMUH01000687">
    <property type="protein sequence ID" value="MQL83293.1"/>
    <property type="molecule type" value="Genomic_DNA"/>
</dbReference>
<comment type="caution">
    <text evidence="1">The sequence shown here is derived from an EMBL/GenBank/DDBJ whole genome shotgun (WGS) entry which is preliminary data.</text>
</comment>
<organism evidence="1 2">
    <name type="scientific">Colocasia esculenta</name>
    <name type="common">Wild taro</name>
    <name type="synonym">Arum esculentum</name>
    <dbReference type="NCBI Taxonomy" id="4460"/>
    <lineage>
        <taxon>Eukaryota</taxon>
        <taxon>Viridiplantae</taxon>
        <taxon>Streptophyta</taxon>
        <taxon>Embryophyta</taxon>
        <taxon>Tracheophyta</taxon>
        <taxon>Spermatophyta</taxon>
        <taxon>Magnoliopsida</taxon>
        <taxon>Liliopsida</taxon>
        <taxon>Araceae</taxon>
        <taxon>Aroideae</taxon>
        <taxon>Colocasieae</taxon>
        <taxon>Colocasia</taxon>
    </lineage>
</organism>